<dbReference type="PANTHER" id="PTHR32015:SF1">
    <property type="entry name" value="LIPASE"/>
    <property type="match status" value="1"/>
</dbReference>
<dbReference type="InterPro" id="IPR002918">
    <property type="entry name" value="Lipase_EstA/Esterase_EstB"/>
</dbReference>
<evidence type="ECO:0000256" key="1">
    <source>
        <dbReference type="SAM" id="SignalP"/>
    </source>
</evidence>
<sequence>MSMNPARCCLAALLPLAFAPAAWSACRDPVVLVHGNTGTPSQFDATRQELLARGYSAGEIFAPAWGSASCAACNDHDGSEETPVLDAMVEAIAGSCSGRIDVIGHSMGATLAARQIADNGLAGDVDAFVGIAGAFRGLWSCGTWPWAVATSTCGRWGLSVSSPFLDGLYGSRFGSRVYSIKSWYDQVVCYGGACTVGGIHSSSIWNEDASYSYAYGHFGLLGQTASRQANLIQ</sequence>
<feature type="signal peptide" evidence="1">
    <location>
        <begin position="1"/>
        <end position="24"/>
    </location>
</feature>
<feature type="chain" id="PRO_5046980844" evidence="1">
    <location>
        <begin position="25"/>
        <end position="233"/>
    </location>
</feature>
<dbReference type="PANTHER" id="PTHR32015">
    <property type="entry name" value="FASTING INDUCED LIPASE"/>
    <property type="match status" value="1"/>
</dbReference>
<keyword evidence="1" id="KW-0732">Signal</keyword>
<dbReference type="EMBL" id="JARXRM010000035">
    <property type="protein sequence ID" value="MDH5823739.1"/>
    <property type="molecule type" value="Genomic_DNA"/>
</dbReference>
<dbReference type="Proteomes" id="UP001156940">
    <property type="component" value="Unassembled WGS sequence"/>
</dbReference>
<dbReference type="PROSITE" id="PS51257">
    <property type="entry name" value="PROKAR_LIPOPROTEIN"/>
    <property type="match status" value="1"/>
</dbReference>
<evidence type="ECO:0000313" key="3">
    <source>
        <dbReference type="Proteomes" id="UP001156940"/>
    </source>
</evidence>
<name>A0ABT6JA83_9GAMM</name>
<keyword evidence="2" id="KW-0378">Hydrolase</keyword>
<protein>
    <submittedName>
        <fullName evidence="2">Alpha/beta fold hydrolase</fullName>
    </submittedName>
</protein>
<dbReference type="Gene3D" id="3.40.50.1820">
    <property type="entry name" value="alpha/beta hydrolase"/>
    <property type="match status" value="1"/>
</dbReference>
<dbReference type="Pfam" id="PF01674">
    <property type="entry name" value="Lipase_2"/>
    <property type="match status" value="1"/>
</dbReference>
<dbReference type="GO" id="GO:0016787">
    <property type="term" value="F:hydrolase activity"/>
    <property type="evidence" value="ECO:0007669"/>
    <property type="project" value="UniProtKB-KW"/>
</dbReference>
<keyword evidence="3" id="KW-1185">Reference proteome</keyword>
<evidence type="ECO:0000313" key="2">
    <source>
        <dbReference type="EMBL" id="MDH5823739.1"/>
    </source>
</evidence>
<proteinExistence type="predicted"/>
<dbReference type="RefSeq" id="WP_280574990.1">
    <property type="nucleotide sequence ID" value="NZ_JARXRM010000035.1"/>
</dbReference>
<dbReference type="InterPro" id="IPR029058">
    <property type="entry name" value="AB_hydrolase_fold"/>
</dbReference>
<accession>A0ABT6JA83</accession>
<reference evidence="2 3" key="1">
    <citation type="submission" date="2023-04" db="EMBL/GenBank/DDBJ databases">
        <title>Luteimonas endophyticus RD2P54.</title>
        <authorList>
            <person name="Sun J.-Q."/>
        </authorList>
    </citation>
    <scope>NUCLEOTIDE SEQUENCE [LARGE SCALE GENOMIC DNA]</scope>
    <source>
        <strain evidence="2 3">RD2P54</strain>
    </source>
</reference>
<organism evidence="2 3">
    <name type="scientific">Luteimonas endophytica</name>
    <dbReference type="NCBI Taxonomy" id="3042023"/>
    <lineage>
        <taxon>Bacteria</taxon>
        <taxon>Pseudomonadati</taxon>
        <taxon>Pseudomonadota</taxon>
        <taxon>Gammaproteobacteria</taxon>
        <taxon>Lysobacterales</taxon>
        <taxon>Lysobacteraceae</taxon>
        <taxon>Luteimonas</taxon>
    </lineage>
</organism>
<dbReference type="SUPFAM" id="SSF53474">
    <property type="entry name" value="alpha/beta-Hydrolases"/>
    <property type="match status" value="1"/>
</dbReference>
<gene>
    <name evidence="2" type="ORF">QFW77_12150</name>
</gene>
<comment type="caution">
    <text evidence="2">The sequence shown here is derived from an EMBL/GenBank/DDBJ whole genome shotgun (WGS) entry which is preliminary data.</text>
</comment>